<sequence length="176" mass="18478">MASIQTRSATSAGTKVDAGKNAPVTQEGAGPVVNDSLAAESYRADGKFAENRDAEPENSSYSLIGDMSSRGAGGSVQGTQGDAAPTYINSQYASDTHGPHGKNLKEGGFDHQHVLDGQRRAFEANVGSINDPSRLAEAKFEQKEAATPRVAFNKDSNKNKLSTNTAYDGLERNASA</sequence>
<gene>
    <name evidence="2" type="primary">g7232</name>
    <name evidence="2" type="ORF">EsDP_00007232</name>
</gene>
<dbReference type="EMBL" id="BAAFGZ010000573">
    <property type="protein sequence ID" value="GAB0139014.1"/>
    <property type="molecule type" value="Genomic_DNA"/>
</dbReference>
<feature type="compositionally biased region" description="Basic and acidic residues" evidence="1">
    <location>
        <begin position="42"/>
        <end position="55"/>
    </location>
</feature>
<dbReference type="Proteomes" id="UP001562357">
    <property type="component" value="Unassembled WGS sequence"/>
</dbReference>
<feature type="compositionally biased region" description="Polar residues" evidence="1">
    <location>
        <begin position="1"/>
        <end position="13"/>
    </location>
</feature>
<evidence type="ECO:0000313" key="2">
    <source>
        <dbReference type="EMBL" id="GAB0139014.1"/>
    </source>
</evidence>
<keyword evidence="3" id="KW-1185">Reference proteome</keyword>
<name>A0ABQ0CZX6_9HYPO</name>
<comment type="caution">
    <text evidence="2">The sequence shown here is derived from an EMBL/GenBank/DDBJ whole genome shotgun (WGS) entry which is preliminary data.</text>
</comment>
<evidence type="ECO:0000256" key="1">
    <source>
        <dbReference type="SAM" id="MobiDB-lite"/>
    </source>
</evidence>
<evidence type="ECO:0000313" key="3">
    <source>
        <dbReference type="Proteomes" id="UP001562357"/>
    </source>
</evidence>
<accession>A0ABQ0CZX6</accession>
<proteinExistence type="predicted"/>
<feature type="region of interest" description="Disordered" evidence="1">
    <location>
        <begin position="140"/>
        <end position="176"/>
    </location>
</feature>
<feature type="region of interest" description="Disordered" evidence="1">
    <location>
        <begin position="1"/>
        <end position="111"/>
    </location>
</feature>
<protein>
    <submittedName>
        <fullName evidence="2">Uncharacterized protein</fullName>
    </submittedName>
</protein>
<reference evidence="3" key="1">
    <citation type="submission" date="2024-06" db="EMBL/GenBank/DDBJ databases">
        <title>Draft Genome Sequences of Epichloe bromicola Strains Isolated from Elymus ciliaris.</title>
        <authorList>
            <consortium name="Epichloe bromicola genome sequencing consortium"/>
            <person name="Miura A."/>
            <person name="Imano S."/>
            <person name="Ashida A."/>
            <person name="Sato I."/>
            <person name="Chiba S."/>
            <person name="Tanaka A."/>
            <person name="Camagna M."/>
            <person name="Takemoto D."/>
        </authorList>
    </citation>
    <scope>NUCLEOTIDE SEQUENCE [LARGE SCALE GENOMIC DNA]</scope>
    <source>
        <strain evidence="3">DP</strain>
    </source>
</reference>
<organism evidence="2 3">
    <name type="scientific">Epichloe bromicola</name>
    <dbReference type="NCBI Taxonomy" id="79588"/>
    <lineage>
        <taxon>Eukaryota</taxon>
        <taxon>Fungi</taxon>
        <taxon>Dikarya</taxon>
        <taxon>Ascomycota</taxon>
        <taxon>Pezizomycotina</taxon>
        <taxon>Sordariomycetes</taxon>
        <taxon>Hypocreomycetidae</taxon>
        <taxon>Hypocreales</taxon>
        <taxon>Clavicipitaceae</taxon>
        <taxon>Epichloe</taxon>
    </lineage>
</organism>